<dbReference type="STRING" id="1003195.SCATT_35790"/>
<name>G8WX46_STREN</name>
<dbReference type="InterPro" id="IPR001128">
    <property type="entry name" value="Cyt_P450"/>
</dbReference>
<dbReference type="AlphaFoldDB" id="G8WX46"/>
<dbReference type="HOGENOM" id="CLU_033716_1_1_11"/>
<evidence type="ECO:0000256" key="1">
    <source>
        <dbReference type="ARBA" id="ARBA00010617"/>
    </source>
</evidence>
<dbReference type="GO" id="GO:0016705">
    <property type="term" value="F:oxidoreductase activity, acting on paired donors, with incorporation or reduction of molecular oxygen"/>
    <property type="evidence" value="ECO:0007669"/>
    <property type="project" value="InterPro"/>
</dbReference>
<keyword evidence="9" id="KW-1185">Reference proteome</keyword>
<dbReference type="InterPro" id="IPR017972">
    <property type="entry name" value="Cyt_P450_CS"/>
</dbReference>
<evidence type="ECO:0000256" key="5">
    <source>
        <dbReference type="ARBA" id="ARBA00023004"/>
    </source>
</evidence>
<evidence type="ECO:0000256" key="3">
    <source>
        <dbReference type="ARBA" id="ARBA00022723"/>
    </source>
</evidence>
<dbReference type="PRINTS" id="PR00385">
    <property type="entry name" value="P450"/>
</dbReference>
<dbReference type="SUPFAM" id="SSF48264">
    <property type="entry name" value="Cytochrome P450"/>
    <property type="match status" value="1"/>
</dbReference>
<accession>G8WX46</accession>
<evidence type="ECO:0000313" key="9">
    <source>
        <dbReference type="Proteomes" id="UP000007842"/>
    </source>
</evidence>
<dbReference type="FunFam" id="1.10.630.10:FF:000018">
    <property type="entry name" value="Cytochrome P450 monooxygenase"/>
    <property type="match status" value="1"/>
</dbReference>
<dbReference type="EMBL" id="CP003219">
    <property type="protein sequence ID" value="AEW95950.1"/>
    <property type="molecule type" value="Genomic_DNA"/>
</dbReference>
<keyword evidence="2 7" id="KW-0349">Heme</keyword>
<dbReference type="PATRIC" id="fig|1003195.29.peg.3573"/>
<dbReference type="InterPro" id="IPR036396">
    <property type="entry name" value="Cyt_P450_sf"/>
</dbReference>
<keyword evidence="6 7" id="KW-0503">Monooxygenase</keyword>
<dbReference type="GO" id="GO:0004497">
    <property type="term" value="F:monooxygenase activity"/>
    <property type="evidence" value="ECO:0007669"/>
    <property type="project" value="UniProtKB-KW"/>
</dbReference>
<dbReference type="InterPro" id="IPR002397">
    <property type="entry name" value="Cyt_P450_B"/>
</dbReference>
<dbReference type="eggNOG" id="COG2124">
    <property type="taxonomic scope" value="Bacteria"/>
</dbReference>
<evidence type="ECO:0000256" key="2">
    <source>
        <dbReference type="ARBA" id="ARBA00022617"/>
    </source>
</evidence>
<dbReference type="PROSITE" id="PS00086">
    <property type="entry name" value="CYTOCHROME_P450"/>
    <property type="match status" value="1"/>
</dbReference>
<keyword evidence="5 7" id="KW-0408">Iron</keyword>
<proteinExistence type="inferred from homology"/>
<dbReference type="PANTHER" id="PTHR46696:SF1">
    <property type="entry name" value="CYTOCHROME P450 YJIB-RELATED"/>
    <property type="match status" value="1"/>
</dbReference>
<dbReference type="Pfam" id="PF00067">
    <property type="entry name" value="p450"/>
    <property type="match status" value="1"/>
</dbReference>
<gene>
    <name evidence="8" type="ordered locus">SCATT_35790</name>
</gene>
<dbReference type="KEGG" id="scy:SCATT_35790"/>
<dbReference type="GO" id="GO:0005506">
    <property type="term" value="F:iron ion binding"/>
    <property type="evidence" value="ECO:0007669"/>
    <property type="project" value="InterPro"/>
</dbReference>
<reference evidence="9" key="1">
    <citation type="submission" date="2011-12" db="EMBL/GenBank/DDBJ databases">
        <title>Complete genome sequence of Streptomyces cattleya strain DSM 46488.</title>
        <authorList>
            <person name="Ou H.-Y."/>
            <person name="Li P."/>
            <person name="Zhao C."/>
            <person name="O'Hagan D."/>
            <person name="Deng Z."/>
        </authorList>
    </citation>
    <scope>NUCLEOTIDE SEQUENCE [LARGE SCALE GENOMIC DNA]</scope>
    <source>
        <strain evidence="9">ATCC 35852 / DSM 46488 / JCM 4925 / NBRC 14057 / NRRL 8057</strain>
    </source>
</reference>
<dbReference type="CDD" id="cd11031">
    <property type="entry name" value="Cyp158A-like"/>
    <property type="match status" value="1"/>
</dbReference>
<organism evidence="8 9">
    <name type="scientific">Streptantibioticus cattleyicolor (strain ATCC 35852 / DSM 46488 / JCM 4925 / NBRC 14057 / NRRL 8057)</name>
    <name type="common">Streptomyces cattleya</name>
    <dbReference type="NCBI Taxonomy" id="1003195"/>
    <lineage>
        <taxon>Bacteria</taxon>
        <taxon>Bacillati</taxon>
        <taxon>Actinomycetota</taxon>
        <taxon>Actinomycetes</taxon>
        <taxon>Kitasatosporales</taxon>
        <taxon>Streptomycetaceae</taxon>
        <taxon>Streptantibioticus</taxon>
    </lineage>
</organism>
<evidence type="ECO:0000256" key="7">
    <source>
        <dbReference type="RuleBase" id="RU000461"/>
    </source>
</evidence>
<evidence type="ECO:0000256" key="6">
    <source>
        <dbReference type="ARBA" id="ARBA00023033"/>
    </source>
</evidence>
<dbReference type="Proteomes" id="UP000007842">
    <property type="component" value="Chromosome"/>
</dbReference>
<keyword evidence="4 7" id="KW-0560">Oxidoreductase</keyword>
<evidence type="ECO:0000256" key="4">
    <source>
        <dbReference type="ARBA" id="ARBA00023002"/>
    </source>
</evidence>
<dbReference type="Gene3D" id="1.10.630.10">
    <property type="entry name" value="Cytochrome P450"/>
    <property type="match status" value="1"/>
</dbReference>
<protein>
    <submittedName>
        <fullName evidence="8">NlmB</fullName>
    </submittedName>
</protein>
<keyword evidence="3 7" id="KW-0479">Metal-binding</keyword>
<comment type="similarity">
    <text evidence="1 7">Belongs to the cytochrome P450 family.</text>
</comment>
<dbReference type="PANTHER" id="PTHR46696">
    <property type="entry name" value="P450, PUTATIVE (EUROFUNG)-RELATED"/>
    <property type="match status" value="1"/>
</dbReference>
<sequence>MTRVRLPDGTQAWLVTRHADVRQVLMDPRFSNRVVAARPEVAESEHGALISQSLIGMDPPEHTRIRRLVTRAFSARRVERLRPRVAELVDGLIDALEELPRPVDVVRHFAVPLPTTVICEMLGVPEADRAAFQEWSNALVVDWLRDEGERNAATAALRGYFTELIAAKRAEPGDDLMTELIAAREEGNKLSESELVAQCIGLLSAGNDTTASLIAMFLMTLLRRPDELARLRAEPAEIPRAVEELLRYVPLAMSGAGGPRLTTEEVELGGVTIPPGKLVLPAIAAANRDPEVFADPERLDLDRTDNQHLGFGAGIHFCLGAQLARVELQEALAGLLRRLPGLRLAVPEEELRMKPASAISGLEALPVEW</sequence>
<evidence type="ECO:0000313" key="8">
    <source>
        <dbReference type="EMBL" id="AEW95950.1"/>
    </source>
</evidence>
<dbReference type="PRINTS" id="PR00359">
    <property type="entry name" value="BP450"/>
</dbReference>
<dbReference type="GO" id="GO:0020037">
    <property type="term" value="F:heme binding"/>
    <property type="evidence" value="ECO:0007669"/>
    <property type="project" value="InterPro"/>
</dbReference>